<evidence type="ECO:0000313" key="2">
    <source>
        <dbReference type="Proteomes" id="UP000299102"/>
    </source>
</evidence>
<gene>
    <name evidence="1" type="ORF">EVAR_31477_1</name>
</gene>
<sequence>MLERTRIRELVVIGVFKGDYADNVSVPYRERSAVYARGEVGEGHKRIRYRISRVERRRDVDRLVAIGRVAAFSR</sequence>
<proteinExistence type="predicted"/>
<dbReference type="Proteomes" id="UP000299102">
    <property type="component" value="Unassembled WGS sequence"/>
</dbReference>
<name>A0A4C1WCS3_EUMVA</name>
<dbReference type="EMBL" id="BGZK01000513">
    <property type="protein sequence ID" value="GBP47937.1"/>
    <property type="molecule type" value="Genomic_DNA"/>
</dbReference>
<dbReference type="AlphaFoldDB" id="A0A4C1WCS3"/>
<keyword evidence="2" id="KW-1185">Reference proteome</keyword>
<protein>
    <submittedName>
        <fullName evidence="1">Uncharacterized protein</fullName>
    </submittedName>
</protein>
<organism evidence="1 2">
    <name type="scientific">Eumeta variegata</name>
    <name type="common">Bagworm moth</name>
    <name type="synonym">Eumeta japonica</name>
    <dbReference type="NCBI Taxonomy" id="151549"/>
    <lineage>
        <taxon>Eukaryota</taxon>
        <taxon>Metazoa</taxon>
        <taxon>Ecdysozoa</taxon>
        <taxon>Arthropoda</taxon>
        <taxon>Hexapoda</taxon>
        <taxon>Insecta</taxon>
        <taxon>Pterygota</taxon>
        <taxon>Neoptera</taxon>
        <taxon>Endopterygota</taxon>
        <taxon>Lepidoptera</taxon>
        <taxon>Glossata</taxon>
        <taxon>Ditrysia</taxon>
        <taxon>Tineoidea</taxon>
        <taxon>Psychidae</taxon>
        <taxon>Oiketicinae</taxon>
        <taxon>Eumeta</taxon>
    </lineage>
</organism>
<comment type="caution">
    <text evidence="1">The sequence shown here is derived from an EMBL/GenBank/DDBJ whole genome shotgun (WGS) entry which is preliminary data.</text>
</comment>
<reference evidence="1 2" key="1">
    <citation type="journal article" date="2019" name="Commun. Biol.">
        <title>The bagworm genome reveals a unique fibroin gene that provides high tensile strength.</title>
        <authorList>
            <person name="Kono N."/>
            <person name="Nakamura H."/>
            <person name="Ohtoshi R."/>
            <person name="Tomita M."/>
            <person name="Numata K."/>
            <person name="Arakawa K."/>
        </authorList>
    </citation>
    <scope>NUCLEOTIDE SEQUENCE [LARGE SCALE GENOMIC DNA]</scope>
</reference>
<accession>A0A4C1WCS3</accession>
<evidence type="ECO:0000313" key="1">
    <source>
        <dbReference type="EMBL" id="GBP47937.1"/>
    </source>
</evidence>